<evidence type="ECO:0000313" key="1">
    <source>
        <dbReference type="Proteomes" id="UP000095286"/>
    </source>
</evidence>
<reference evidence="2" key="1">
    <citation type="submission" date="2016-11" db="UniProtKB">
        <authorList>
            <consortium name="WormBaseParasite"/>
        </authorList>
    </citation>
    <scope>IDENTIFICATION</scope>
    <source>
        <strain evidence="2">KR3021</strain>
    </source>
</reference>
<dbReference type="Proteomes" id="UP000095286">
    <property type="component" value="Unplaced"/>
</dbReference>
<evidence type="ECO:0000313" key="2">
    <source>
        <dbReference type="WBParaSite" id="RSKR_0000355600.1"/>
    </source>
</evidence>
<sequence>MLLSYETKLSLESTEYLQQASYRSYKYFLNSDQIVECSDDKLRPCIPGSISFYPRYRVSSKYKINVCSIDKNLSTLMTAVICLLKNETFFMEKKMKLSKEEYHVRSCGRSIEETNLTKVSIKFNDNRSDLFEENGRWLNLVIIREPIERFVSGFVDKCVINQTWQKYPNRCGGCKMNLKCFVEYMYKRMIKRALLDEKINNFDDQHFNPQTWRCEDKFEKFTRLKYSADPALGKTFFDQLYVLLHLQNVSSSTIDYIKREINEGRTDHATYFSNKRLFYTRTLTTNPYLMDLISRMYYSDFKILNYTFPKYGRFV</sequence>
<accession>A0AC35TRD8</accession>
<organism evidence="1 2">
    <name type="scientific">Rhabditophanes sp. KR3021</name>
    <dbReference type="NCBI Taxonomy" id="114890"/>
    <lineage>
        <taxon>Eukaryota</taxon>
        <taxon>Metazoa</taxon>
        <taxon>Ecdysozoa</taxon>
        <taxon>Nematoda</taxon>
        <taxon>Chromadorea</taxon>
        <taxon>Rhabditida</taxon>
        <taxon>Tylenchina</taxon>
        <taxon>Panagrolaimomorpha</taxon>
        <taxon>Strongyloidoidea</taxon>
        <taxon>Alloionematidae</taxon>
        <taxon>Rhabditophanes</taxon>
    </lineage>
</organism>
<name>A0AC35TRD8_9BILA</name>
<dbReference type="WBParaSite" id="RSKR_0000355600.1">
    <property type="protein sequence ID" value="RSKR_0000355600.1"/>
    <property type="gene ID" value="RSKR_0000355600"/>
</dbReference>
<proteinExistence type="predicted"/>
<protein>
    <submittedName>
        <fullName evidence="2">Carbohydrate sulfotransferase</fullName>
    </submittedName>
</protein>